<gene>
    <name evidence="2" type="ORF">FQN60_001934</name>
</gene>
<evidence type="ECO:0000256" key="1">
    <source>
        <dbReference type="SAM" id="MobiDB-lite"/>
    </source>
</evidence>
<comment type="caution">
    <text evidence="2">The sequence shown here is derived from an EMBL/GenBank/DDBJ whole genome shotgun (WGS) entry which is preliminary data.</text>
</comment>
<sequence>MPEKILERQLRVAVANSHDPCLSGTTPTATNTTLQLQATPIWADIMDEETPDMPPLCEYLLEVEPGCEDAEISDLLDMNGMEDKEEGSMYPIQQSRPRSASNAAPPADSSLSCSKVIPVYLKRGRKAQRERWWQRWDPGEVVSIYVQLLQKGQVLHDTQVVVVGGEWVQCVQVRHPRENLWSDDSDVVLFKDKSHGTSPSSTSLQLPEINSLMLTLLLCLHLEKLILTLFFPSHKAEQKKNKDMNTTQVEQDDTSDLESQ</sequence>
<accession>A0A5J5DDS6</accession>
<evidence type="ECO:0000313" key="2">
    <source>
        <dbReference type="EMBL" id="KAA8590991.1"/>
    </source>
</evidence>
<dbReference type="EMBL" id="VOFY01000007">
    <property type="protein sequence ID" value="KAA8590991.1"/>
    <property type="molecule type" value="Genomic_DNA"/>
</dbReference>
<dbReference type="AlphaFoldDB" id="A0A5J5DDS6"/>
<feature type="region of interest" description="Disordered" evidence="1">
    <location>
        <begin position="239"/>
        <end position="260"/>
    </location>
</feature>
<feature type="compositionally biased region" description="Acidic residues" evidence="1">
    <location>
        <begin position="250"/>
        <end position="260"/>
    </location>
</feature>
<feature type="region of interest" description="Disordered" evidence="1">
    <location>
        <begin position="84"/>
        <end position="110"/>
    </location>
</feature>
<keyword evidence="3" id="KW-1185">Reference proteome</keyword>
<evidence type="ECO:0000313" key="3">
    <source>
        <dbReference type="Proteomes" id="UP000327493"/>
    </source>
</evidence>
<dbReference type="Proteomes" id="UP000327493">
    <property type="component" value="Chromosome 7"/>
</dbReference>
<feature type="compositionally biased region" description="Low complexity" evidence="1">
    <location>
        <begin position="95"/>
        <end position="110"/>
    </location>
</feature>
<reference evidence="2 3" key="1">
    <citation type="submission" date="2019-08" db="EMBL/GenBank/DDBJ databases">
        <title>A chromosome-level genome assembly, high-density linkage maps, and genome scans reveal the genomic architecture of hybrid incompatibilities underlying speciation via character displacement in darters (Percidae: Etheostominae).</title>
        <authorList>
            <person name="Moran R.L."/>
            <person name="Catchen J.M."/>
            <person name="Fuller R.C."/>
        </authorList>
    </citation>
    <scope>NUCLEOTIDE SEQUENCE [LARGE SCALE GENOMIC DNA]</scope>
    <source>
        <strain evidence="2">EspeVRDwgs_2016</strain>
        <tissue evidence="2">Muscle</tissue>
    </source>
</reference>
<name>A0A5J5DDS6_9PERO</name>
<protein>
    <submittedName>
        <fullName evidence="2">Uncharacterized protein</fullName>
    </submittedName>
</protein>
<proteinExistence type="predicted"/>
<organism evidence="2 3">
    <name type="scientific">Etheostoma spectabile</name>
    <name type="common">orangethroat darter</name>
    <dbReference type="NCBI Taxonomy" id="54343"/>
    <lineage>
        <taxon>Eukaryota</taxon>
        <taxon>Metazoa</taxon>
        <taxon>Chordata</taxon>
        <taxon>Craniata</taxon>
        <taxon>Vertebrata</taxon>
        <taxon>Euteleostomi</taxon>
        <taxon>Actinopterygii</taxon>
        <taxon>Neopterygii</taxon>
        <taxon>Teleostei</taxon>
        <taxon>Neoteleostei</taxon>
        <taxon>Acanthomorphata</taxon>
        <taxon>Eupercaria</taxon>
        <taxon>Perciformes</taxon>
        <taxon>Percoidei</taxon>
        <taxon>Percidae</taxon>
        <taxon>Etheostomatinae</taxon>
        <taxon>Etheostoma</taxon>
    </lineage>
</organism>